<protein>
    <recommendedName>
        <fullName evidence="5">Peptidase C39 domain-containing protein</fullName>
    </recommendedName>
</protein>
<dbReference type="Gene3D" id="3.90.70.10">
    <property type="entry name" value="Cysteine proteinases"/>
    <property type="match status" value="1"/>
</dbReference>
<sequence length="208" mass="23546">MSFLILNMFFLSNVFAGDSEPSSSLTRPRGLPRLIHPELQSEKHTCGLHSIRAIYASYRLPVRDFNLRSRLGTDVAAFPFFDSTTGTIHFDIFRVLDQDGFSYSVVDTSSKSGRDDLLFHFYEGHYALTLIKRKETGTLHWVVLLGHKANKYQIADSIGARIYSEDETFLRRNVVSTVLIKPVGEGLFWGRFSAYCSGLIEGLLSLLR</sequence>
<dbReference type="EMBL" id="NPDY01000002">
    <property type="protein sequence ID" value="PJZ70846.1"/>
    <property type="molecule type" value="Genomic_DNA"/>
</dbReference>
<evidence type="ECO:0000313" key="4">
    <source>
        <dbReference type="Proteomes" id="UP000231990"/>
    </source>
</evidence>
<dbReference type="Proteomes" id="UP000231990">
    <property type="component" value="Unassembled WGS sequence"/>
</dbReference>
<proteinExistence type="predicted"/>
<keyword evidence="3" id="KW-1185">Reference proteome</keyword>
<evidence type="ECO:0000313" key="1">
    <source>
        <dbReference type="EMBL" id="PJZ70846.1"/>
    </source>
</evidence>
<evidence type="ECO:0008006" key="5">
    <source>
        <dbReference type="Google" id="ProtNLM"/>
    </source>
</evidence>
<organism evidence="2 4">
    <name type="scientific">Leptospira perolatii</name>
    <dbReference type="NCBI Taxonomy" id="2023191"/>
    <lineage>
        <taxon>Bacteria</taxon>
        <taxon>Pseudomonadati</taxon>
        <taxon>Spirochaetota</taxon>
        <taxon>Spirochaetia</taxon>
        <taxon>Leptospirales</taxon>
        <taxon>Leptospiraceae</taxon>
        <taxon>Leptospira</taxon>
    </lineage>
</organism>
<evidence type="ECO:0000313" key="3">
    <source>
        <dbReference type="Proteomes" id="UP000231962"/>
    </source>
</evidence>
<comment type="caution">
    <text evidence="2">The sequence shown here is derived from an EMBL/GenBank/DDBJ whole genome shotgun (WGS) entry which is preliminary data.</text>
</comment>
<accession>A0A2M9ZNT5</accession>
<dbReference type="AlphaFoldDB" id="A0A2M9ZNT5"/>
<evidence type="ECO:0000313" key="2">
    <source>
        <dbReference type="EMBL" id="PJZ73742.1"/>
    </source>
</evidence>
<gene>
    <name evidence="1" type="ORF">CH360_04865</name>
    <name evidence="2" type="ORF">CH373_06135</name>
</gene>
<dbReference type="Proteomes" id="UP000231962">
    <property type="component" value="Unassembled WGS sequence"/>
</dbReference>
<reference evidence="3 4" key="1">
    <citation type="submission" date="2017-07" db="EMBL/GenBank/DDBJ databases">
        <title>Leptospira spp. isolated from tropical soils.</title>
        <authorList>
            <person name="Thibeaux R."/>
            <person name="Iraola G."/>
            <person name="Ferres I."/>
            <person name="Bierque E."/>
            <person name="Girault D."/>
            <person name="Soupe-Gilbert M.-E."/>
            <person name="Picardeau M."/>
            <person name="Goarant C."/>
        </authorList>
    </citation>
    <scope>NUCLEOTIDE SEQUENCE [LARGE SCALE GENOMIC DNA]</scope>
    <source>
        <strain evidence="2 4">FH1-B-B1</strain>
        <strain evidence="1 3">FH1-B-C1</strain>
    </source>
</reference>
<name>A0A2M9ZNT5_9LEPT</name>
<dbReference type="EMBL" id="NPDZ01000003">
    <property type="protein sequence ID" value="PJZ73742.1"/>
    <property type="molecule type" value="Genomic_DNA"/>
</dbReference>